<evidence type="ECO:0000256" key="1">
    <source>
        <dbReference type="ARBA" id="ARBA00001938"/>
    </source>
</evidence>
<dbReference type="SUPFAM" id="SSF51230">
    <property type="entry name" value="Single hybrid motif"/>
    <property type="match status" value="1"/>
</dbReference>
<dbReference type="SUPFAM" id="SSF52777">
    <property type="entry name" value="CoA-dependent acyltransferases"/>
    <property type="match status" value="1"/>
</dbReference>
<organism evidence="10 11">
    <name type="scientific">Geomicrobium sediminis</name>
    <dbReference type="NCBI Taxonomy" id="1347788"/>
    <lineage>
        <taxon>Bacteria</taxon>
        <taxon>Bacillati</taxon>
        <taxon>Bacillota</taxon>
        <taxon>Bacilli</taxon>
        <taxon>Bacillales</taxon>
        <taxon>Geomicrobium</taxon>
    </lineage>
</organism>
<dbReference type="Pfam" id="PF02817">
    <property type="entry name" value="E3_binding"/>
    <property type="match status" value="1"/>
</dbReference>
<sequence length="413" mass="45722">MAKEILMPQLGESVTEGTIDRWLVKPGDTVKKYDPLAEVTTDKVNAEVPSSYSGTVKELVVEENVTVAVGDLIAYIDSNDDDRSDKGAESSQTEEQQGQKEELSDAESSMKTRYSPAVLMLANEHNIDLKQVKGTGRANRITKKDVEQFVANKPVSNAEPEQAIENETKPSVQSSPPETSVTAGEKVPVTGVRKAIAQNMVKSVQEIPHAWTMVEVDVTNLVRYRNEVKDAWKEKEGYTLTYMPFFMEAVTQSLQSFPQLNSSWENDHIVYKKDINLSVAIAHDEALYVPVIHGADELSLKGLAKNLQQLSQKTKSKRLESRDMQNGTFTINNTGSFGSVQSVPIINRPQAAILSVESIVKRPVVKDDDSIAIRSMVNLCLSIDHRVLDGLIAGRFLQDVKSRLEGFSKKDLS</sequence>
<evidence type="ECO:0000256" key="2">
    <source>
        <dbReference type="ARBA" id="ARBA00007317"/>
    </source>
</evidence>
<feature type="compositionally biased region" description="Polar residues" evidence="7">
    <location>
        <begin position="169"/>
        <end position="182"/>
    </location>
</feature>
<dbReference type="Gene3D" id="2.40.50.100">
    <property type="match status" value="1"/>
</dbReference>
<dbReference type="InterPro" id="IPR050743">
    <property type="entry name" value="2-oxoacid_DH_E2_comp"/>
</dbReference>
<dbReference type="PROSITE" id="PS51826">
    <property type="entry name" value="PSBD"/>
    <property type="match status" value="1"/>
</dbReference>
<dbReference type="EMBL" id="JAFBEC010000007">
    <property type="protein sequence ID" value="MBM7633626.1"/>
    <property type="molecule type" value="Genomic_DNA"/>
</dbReference>
<evidence type="ECO:0000256" key="7">
    <source>
        <dbReference type="SAM" id="MobiDB-lite"/>
    </source>
</evidence>
<dbReference type="InterPro" id="IPR011053">
    <property type="entry name" value="Single_hybrid_motif"/>
</dbReference>
<keyword evidence="11" id="KW-1185">Reference proteome</keyword>
<feature type="domain" description="Peripheral subunit-binding (PSBD)" evidence="9">
    <location>
        <begin position="113"/>
        <end position="150"/>
    </location>
</feature>
<dbReference type="Pfam" id="PF00364">
    <property type="entry name" value="Biotin_lipoyl"/>
    <property type="match status" value="1"/>
</dbReference>
<feature type="domain" description="Lipoyl-binding" evidence="8">
    <location>
        <begin position="2"/>
        <end position="77"/>
    </location>
</feature>
<gene>
    <name evidence="10" type="ORF">JOD17_002720</name>
</gene>
<evidence type="ECO:0000256" key="5">
    <source>
        <dbReference type="ARBA" id="ARBA00023315"/>
    </source>
</evidence>
<dbReference type="InterPro" id="IPR000089">
    <property type="entry name" value="Biotin_lipoyl"/>
</dbReference>
<keyword evidence="3 6" id="KW-0808">Transferase</keyword>
<evidence type="ECO:0000259" key="8">
    <source>
        <dbReference type="PROSITE" id="PS50968"/>
    </source>
</evidence>
<feature type="region of interest" description="Disordered" evidence="7">
    <location>
        <begin position="77"/>
        <end position="111"/>
    </location>
</feature>
<dbReference type="Gene3D" id="4.10.320.10">
    <property type="entry name" value="E3-binding domain"/>
    <property type="match status" value="1"/>
</dbReference>
<dbReference type="GO" id="GO:0043754">
    <property type="term" value="F:dihydrolipoamide branched chain acyltransferase activity"/>
    <property type="evidence" value="ECO:0007669"/>
    <property type="project" value="UniProtKB-EC"/>
</dbReference>
<dbReference type="PANTHER" id="PTHR43178">
    <property type="entry name" value="DIHYDROLIPOAMIDE ACETYLTRANSFERASE COMPONENT OF PYRUVATE DEHYDROGENASE COMPLEX"/>
    <property type="match status" value="1"/>
</dbReference>
<dbReference type="InterPro" id="IPR023213">
    <property type="entry name" value="CAT-like_dom_sf"/>
</dbReference>
<evidence type="ECO:0000313" key="11">
    <source>
        <dbReference type="Proteomes" id="UP000741863"/>
    </source>
</evidence>
<dbReference type="InterPro" id="IPR003016">
    <property type="entry name" value="2-oxoA_DH_lipoyl-BS"/>
</dbReference>
<comment type="caution">
    <text evidence="10">The sequence shown here is derived from an EMBL/GenBank/DDBJ whole genome shotgun (WGS) entry which is preliminary data.</text>
</comment>
<dbReference type="SUPFAM" id="SSF47005">
    <property type="entry name" value="Peripheral subunit-binding domain of 2-oxo acid dehydrogenase complex"/>
    <property type="match status" value="1"/>
</dbReference>
<dbReference type="PROSITE" id="PS00189">
    <property type="entry name" value="LIPOYL"/>
    <property type="match status" value="1"/>
</dbReference>
<comment type="cofactor">
    <cofactor evidence="1 6">
        <name>(R)-lipoate</name>
        <dbReference type="ChEBI" id="CHEBI:83088"/>
    </cofactor>
</comment>
<dbReference type="CDD" id="cd06849">
    <property type="entry name" value="lipoyl_domain"/>
    <property type="match status" value="1"/>
</dbReference>
<keyword evidence="5 6" id="KW-0012">Acyltransferase</keyword>
<evidence type="ECO:0000256" key="6">
    <source>
        <dbReference type="RuleBase" id="RU003423"/>
    </source>
</evidence>
<keyword evidence="4 6" id="KW-0450">Lipoyl</keyword>
<evidence type="ECO:0000313" key="10">
    <source>
        <dbReference type="EMBL" id="MBM7633626.1"/>
    </source>
</evidence>
<dbReference type="Pfam" id="PF00198">
    <property type="entry name" value="2-oxoacid_dh"/>
    <property type="match status" value="1"/>
</dbReference>
<evidence type="ECO:0000256" key="4">
    <source>
        <dbReference type="ARBA" id="ARBA00022823"/>
    </source>
</evidence>
<dbReference type="InterPro" id="IPR001078">
    <property type="entry name" value="2-oxoacid_DH_actylTfrase"/>
</dbReference>
<feature type="region of interest" description="Disordered" evidence="7">
    <location>
        <begin position="153"/>
        <end position="184"/>
    </location>
</feature>
<dbReference type="EC" id="2.3.1.-" evidence="6"/>
<reference evidence="10 11" key="1">
    <citation type="submission" date="2021-01" db="EMBL/GenBank/DDBJ databases">
        <title>Genomic Encyclopedia of Type Strains, Phase IV (KMG-IV): sequencing the most valuable type-strain genomes for metagenomic binning, comparative biology and taxonomic classification.</title>
        <authorList>
            <person name="Goeker M."/>
        </authorList>
    </citation>
    <scope>NUCLEOTIDE SEQUENCE [LARGE SCALE GENOMIC DNA]</scope>
    <source>
        <strain evidence="10 11">DSM 25540</strain>
    </source>
</reference>
<dbReference type="InterPro" id="IPR004167">
    <property type="entry name" value="PSBD"/>
</dbReference>
<dbReference type="PROSITE" id="PS50968">
    <property type="entry name" value="BIOTINYL_LIPOYL"/>
    <property type="match status" value="1"/>
</dbReference>
<proteinExistence type="inferred from homology"/>
<comment type="similarity">
    <text evidence="2 6">Belongs to the 2-oxoacid dehydrogenase family.</text>
</comment>
<dbReference type="PANTHER" id="PTHR43178:SF5">
    <property type="entry name" value="LIPOAMIDE ACYLTRANSFERASE COMPONENT OF BRANCHED-CHAIN ALPHA-KETO ACID DEHYDROGENASE COMPLEX, MITOCHONDRIAL"/>
    <property type="match status" value="1"/>
</dbReference>
<accession>A0ABS2PE64</accession>
<evidence type="ECO:0000259" key="9">
    <source>
        <dbReference type="PROSITE" id="PS51826"/>
    </source>
</evidence>
<dbReference type="Proteomes" id="UP000741863">
    <property type="component" value="Unassembled WGS sequence"/>
</dbReference>
<evidence type="ECO:0000256" key="3">
    <source>
        <dbReference type="ARBA" id="ARBA00022679"/>
    </source>
</evidence>
<protein>
    <recommendedName>
        <fullName evidence="6">Dihydrolipoamide acetyltransferase component of pyruvate dehydrogenase complex</fullName>
        <ecNumber evidence="6">2.3.1.-</ecNumber>
    </recommendedName>
</protein>
<name>A0ABS2PE64_9BACL</name>
<dbReference type="Gene3D" id="3.30.559.10">
    <property type="entry name" value="Chloramphenicol acetyltransferase-like domain"/>
    <property type="match status" value="1"/>
</dbReference>
<dbReference type="InterPro" id="IPR036625">
    <property type="entry name" value="E3-bd_dom_sf"/>
</dbReference>